<dbReference type="PROSITE" id="PS51192">
    <property type="entry name" value="HELICASE_ATP_BIND_1"/>
    <property type="match status" value="1"/>
</dbReference>
<dbReference type="InterPro" id="IPR041236">
    <property type="entry name" value="PriA_C"/>
</dbReference>
<dbReference type="Pfam" id="PF00270">
    <property type="entry name" value="DEAD"/>
    <property type="match status" value="1"/>
</dbReference>
<feature type="binding site" evidence="11">
    <location>
        <position position="578"/>
    </location>
    <ligand>
        <name>Zn(2+)</name>
        <dbReference type="ChEBI" id="CHEBI:29105"/>
        <label>1</label>
    </ligand>
</feature>
<dbReference type="InterPro" id="IPR005259">
    <property type="entry name" value="PriA"/>
</dbReference>
<dbReference type="GO" id="GO:0016787">
    <property type="term" value="F:hydrolase activity"/>
    <property type="evidence" value="ECO:0007669"/>
    <property type="project" value="UniProtKB-KW"/>
</dbReference>
<organism evidence="14 15">
    <name type="scientific">Neolewinella antarctica</name>
    <dbReference type="NCBI Taxonomy" id="442734"/>
    <lineage>
        <taxon>Bacteria</taxon>
        <taxon>Pseudomonadati</taxon>
        <taxon>Bacteroidota</taxon>
        <taxon>Saprospiria</taxon>
        <taxon>Saprospirales</taxon>
        <taxon>Lewinellaceae</taxon>
        <taxon>Neolewinella</taxon>
    </lineage>
</organism>
<name>A0ABX0XDA8_9BACT</name>
<dbReference type="CDD" id="cd18804">
    <property type="entry name" value="SF2_C_priA"/>
    <property type="match status" value="1"/>
</dbReference>
<feature type="binding site" evidence="11">
    <location>
        <position position="565"/>
    </location>
    <ligand>
        <name>Zn(2+)</name>
        <dbReference type="ChEBI" id="CHEBI:29105"/>
        <label>2</label>
    </ligand>
</feature>
<keyword evidence="5 11" id="KW-0378">Hydrolase</keyword>
<comment type="caution">
    <text evidence="14">The sequence shown here is derived from an EMBL/GenBank/DDBJ whole genome shotgun (WGS) entry which is preliminary data.</text>
</comment>
<keyword evidence="6 11" id="KW-0347">Helicase</keyword>
<evidence type="ECO:0000256" key="4">
    <source>
        <dbReference type="ARBA" id="ARBA00022741"/>
    </source>
</evidence>
<evidence type="ECO:0000256" key="10">
    <source>
        <dbReference type="ARBA" id="ARBA00023235"/>
    </source>
</evidence>
<feature type="domain" description="Helicase ATP-binding" evidence="12">
    <location>
        <begin position="306"/>
        <end position="472"/>
    </location>
</feature>
<keyword evidence="1 11" id="KW-0639">Primosome</keyword>
<feature type="binding site" evidence="11">
    <location>
        <position position="535"/>
    </location>
    <ligand>
        <name>Zn(2+)</name>
        <dbReference type="ChEBI" id="CHEBI:29105"/>
        <label>1</label>
    </ligand>
</feature>
<feature type="binding site" evidence="11">
    <location>
        <position position="547"/>
    </location>
    <ligand>
        <name>Zn(2+)</name>
        <dbReference type="ChEBI" id="CHEBI:29105"/>
        <label>2</label>
    </ligand>
</feature>
<feature type="binding site" evidence="11">
    <location>
        <position position="575"/>
    </location>
    <ligand>
        <name>Zn(2+)</name>
        <dbReference type="ChEBI" id="CHEBI:29105"/>
        <label>1</label>
    </ligand>
</feature>
<comment type="catalytic activity">
    <reaction evidence="11">
        <text>Couples ATP hydrolysis with the unwinding of duplex DNA by translocating in the 3'-5' direction.</text>
        <dbReference type="EC" id="5.6.2.4"/>
    </reaction>
</comment>
<comment type="catalytic activity">
    <reaction evidence="11">
        <text>ATP + H2O = ADP + phosphate + H(+)</text>
        <dbReference type="Rhea" id="RHEA:13065"/>
        <dbReference type="ChEBI" id="CHEBI:15377"/>
        <dbReference type="ChEBI" id="CHEBI:15378"/>
        <dbReference type="ChEBI" id="CHEBI:30616"/>
        <dbReference type="ChEBI" id="CHEBI:43474"/>
        <dbReference type="ChEBI" id="CHEBI:456216"/>
        <dbReference type="EC" id="5.6.2.4"/>
    </reaction>
</comment>
<dbReference type="Proteomes" id="UP000770785">
    <property type="component" value="Unassembled WGS sequence"/>
</dbReference>
<dbReference type="InterPro" id="IPR001650">
    <property type="entry name" value="Helicase_C-like"/>
</dbReference>
<dbReference type="SMART" id="SM00487">
    <property type="entry name" value="DEXDc"/>
    <property type="match status" value="1"/>
</dbReference>
<keyword evidence="7 11" id="KW-0862">Zinc</keyword>
<feature type="binding site" evidence="11">
    <location>
        <position position="544"/>
    </location>
    <ligand>
        <name>Zn(2+)</name>
        <dbReference type="ChEBI" id="CHEBI:29105"/>
        <label>2</label>
    </ligand>
</feature>
<dbReference type="InterPro" id="IPR027417">
    <property type="entry name" value="P-loop_NTPase"/>
</dbReference>
<evidence type="ECO:0000256" key="5">
    <source>
        <dbReference type="ARBA" id="ARBA00022801"/>
    </source>
</evidence>
<keyword evidence="10 11" id="KW-0413">Isomerase</keyword>
<sequence>MPAASTNSSTFDLTSAGTVYADVIVPLAVSQTYTFSVPEEMVGGLQRGLRVEVQFGKNKHYTGIIDRLHGTRPDYGTKAILSVIDTEPSVTDKQIDLWKWMADYYVCNVGEVMTAGLPAHLKLTSETLVTLGPLFSADSTQLDDEEYMIVEALTIQRELTLKDIQGILQKKTVLPIIRRLIDRRIVYLQEELVEKYKPKAVKCVRFTAAFTEEDSWNDAFEKVARSEKQTTVLLEFIQVFRTLPFVRTSDLTKRTEATGANVRAIEKKGIFEIYEREISRISEAEELTDEDRQLSTQQVTALEEIDAAFRDKKPVLLHGVTGSGKTRVYLELMEATLAKQEQVLYLLPEIALTSQIVKRLQQKLGDQVVVYHSRLDSMERVEIWKAVLRGEKSVIGARSAIFLPFKKLGLVIVDEEHDPSYKQQAPNPRYNGRDVAVYLAHTYGAPAILGTATPSLESWENTVRNKYRLVRMPERFGGIHLPQIGVTNAREANEKGHIHPFFTPTLINEIKATLGRKEQVILFQNRRGFAPTYFCATCDLTVQCVNCDVSLTYHKFREQLRCHCCGYSRTPPETCPACGSLEMKLSGTGTEKIEDELKIILPEAKVARMDLDTTRGKNALTKLISQFEAGDIDILVGTQMVTKGLDFERVGLVGVINADQILHYPDFRSDERAYHLMTQVSGRAGRRHRQGKVIIQATDQQHVILRNVVDQNWNQFIEREQTNRRETSFPPYVKMIHLQLRHPRRSTALEAAKLLHLWLAPVLGETITAPFEPSVARLRNYYLQDMVVRINPSPREVKRVKGILRKAVAQLNVTPKLTGVRVVLDVDPY</sequence>
<dbReference type="InterPro" id="IPR042115">
    <property type="entry name" value="PriA_3primeBD_sf"/>
</dbReference>
<evidence type="ECO:0000256" key="8">
    <source>
        <dbReference type="ARBA" id="ARBA00022840"/>
    </source>
</evidence>
<dbReference type="EC" id="5.6.2.4" evidence="11"/>
<dbReference type="Pfam" id="PF18074">
    <property type="entry name" value="PriA_C"/>
    <property type="match status" value="1"/>
</dbReference>
<keyword evidence="4 11" id="KW-0547">Nucleotide-binding</keyword>
<evidence type="ECO:0000256" key="6">
    <source>
        <dbReference type="ARBA" id="ARBA00022806"/>
    </source>
</evidence>
<evidence type="ECO:0000313" key="15">
    <source>
        <dbReference type="Proteomes" id="UP000770785"/>
    </source>
</evidence>
<dbReference type="InterPro" id="IPR014001">
    <property type="entry name" value="Helicase_ATP-bd"/>
</dbReference>
<dbReference type="SMART" id="SM00490">
    <property type="entry name" value="HELICc"/>
    <property type="match status" value="1"/>
</dbReference>
<dbReference type="NCBIfam" id="TIGR00595">
    <property type="entry name" value="priA"/>
    <property type="match status" value="1"/>
</dbReference>
<accession>A0ABX0XDA8</accession>
<evidence type="ECO:0000256" key="7">
    <source>
        <dbReference type="ARBA" id="ARBA00022833"/>
    </source>
</evidence>
<protein>
    <recommendedName>
        <fullName evidence="11">Replication restart protein PriA</fullName>
    </recommendedName>
    <alternativeName>
        <fullName evidence="11">ATP-dependent DNA helicase PriA</fullName>
        <ecNumber evidence="11">5.6.2.4</ecNumber>
    </alternativeName>
    <alternativeName>
        <fullName evidence="11">DNA 3'-5' helicase PriA</fullName>
    </alternativeName>
</protein>
<dbReference type="PANTHER" id="PTHR30580:SF0">
    <property type="entry name" value="PRIMOSOMAL PROTEIN N"/>
    <property type="match status" value="1"/>
</dbReference>
<dbReference type="CDD" id="cd17929">
    <property type="entry name" value="DEXHc_priA"/>
    <property type="match status" value="1"/>
</dbReference>
<dbReference type="InterPro" id="IPR041222">
    <property type="entry name" value="PriA_3primeBD"/>
</dbReference>
<evidence type="ECO:0000256" key="2">
    <source>
        <dbReference type="ARBA" id="ARBA00022705"/>
    </source>
</evidence>
<feature type="binding site" evidence="11">
    <location>
        <position position="562"/>
    </location>
    <ligand>
        <name>Zn(2+)</name>
        <dbReference type="ChEBI" id="CHEBI:29105"/>
        <label>2</label>
    </ligand>
</feature>
<dbReference type="Gene3D" id="3.40.50.300">
    <property type="entry name" value="P-loop containing nucleotide triphosphate hydrolases"/>
    <property type="match status" value="2"/>
</dbReference>
<reference evidence="14 15" key="1">
    <citation type="submission" date="2020-03" db="EMBL/GenBank/DDBJ databases">
        <title>Genomic Encyclopedia of Type Strains, Phase IV (KMG-IV): sequencing the most valuable type-strain genomes for metagenomic binning, comparative biology and taxonomic classification.</title>
        <authorList>
            <person name="Goeker M."/>
        </authorList>
    </citation>
    <scope>NUCLEOTIDE SEQUENCE [LARGE SCALE GENOMIC DNA]</scope>
    <source>
        <strain evidence="14 15">DSM 105096</strain>
    </source>
</reference>
<keyword evidence="9 11" id="KW-0238">DNA-binding</keyword>
<evidence type="ECO:0000256" key="3">
    <source>
        <dbReference type="ARBA" id="ARBA00022723"/>
    </source>
</evidence>
<comment type="function">
    <text evidence="11">Initiates the restart of stalled replication forks, which reloads the replicative helicase on sites other than the origin of replication. Recognizes and binds to abandoned replication forks and remodels them to uncover a helicase loading site. Promotes assembly of the primosome at these replication forks.</text>
</comment>
<evidence type="ECO:0000313" key="14">
    <source>
        <dbReference type="EMBL" id="NJC27294.1"/>
    </source>
</evidence>
<evidence type="ECO:0000256" key="11">
    <source>
        <dbReference type="HAMAP-Rule" id="MF_00983"/>
    </source>
</evidence>
<comment type="similarity">
    <text evidence="11">Belongs to the helicase family. PriA subfamily.</text>
</comment>
<evidence type="ECO:0000259" key="13">
    <source>
        <dbReference type="PROSITE" id="PS51194"/>
    </source>
</evidence>
<dbReference type="InterPro" id="IPR011545">
    <property type="entry name" value="DEAD/DEAH_box_helicase_dom"/>
</dbReference>
<dbReference type="HAMAP" id="MF_00983">
    <property type="entry name" value="PriA"/>
    <property type="match status" value="1"/>
</dbReference>
<dbReference type="Gene3D" id="3.40.1440.60">
    <property type="entry name" value="PriA, 3(prime) DNA-binding domain"/>
    <property type="match status" value="1"/>
</dbReference>
<dbReference type="PANTHER" id="PTHR30580">
    <property type="entry name" value="PRIMOSOMAL PROTEIN N"/>
    <property type="match status" value="1"/>
</dbReference>
<proteinExistence type="inferred from homology"/>
<evidence type="ECO:0000256" key="1">
    <source>
        <dbReference type="ARBA" id="ARBA00022515"/>
    </source>
</evidence>
<dbReference type="Pfam" id="PF17764">
    <property type="entry name" value="PriA_3primeBD"/>
    <property type="match status" value="1"/>
</dbReference>
<feature type="domain" description="Helicase C-terminal" evidence="13">
    <location>
        <begin position="548"/>
        <end position="728"/>
    </location>
</feature>
<evidence type="ECO:0000256" key="9">
    <source>
        <dbReference type="ARBA" id="ARBA00023125"/>
    </source>
</evidence>
<keyword evidence="3 11" id="KW-0479">Metal-binding</keyword>
<evidence type="ECO:0000259" key="12">
    <source>
        <dbReference type="PROSITE" id="PS51192"/>
    </source>
</evidence>
<dbReference type="SUPFAM" id="SSF52540">
    <property type="entry name" value="P-loop containing nucleoside triphosphate hydrolases"/>
    <property type="match status" value="2"/>
</dbReference>
<dbReference type="EMBL" id="JAATJH010000004">
    <property type="protein sequence ID" value="NJC27294.1"/>
    <property type="molecule type" value="Genomic_DNA"/>
</dbReference>
<keyword evidence="15" id="KW-1185">Reference proteome</keyword>
<dbReference type="PROSITE" id="PS51194">
    <property type="entry name" value="HELICASE_CTER"/>
    <property type="match status" value="1"/>
</dbReference>
<feature type="binding site" evidence="11">
    <location>
        <position position="538"/>
    </location>
    <ligand>
        <name>Zn(2+)</name>
        <dbReference type="ChEBI" id="CHEBI:29105"/>
        <label>1</label>
    </ligand>
</feature>
<comment type="cofactor">
    <cofactor evidence="11">
        <name>Zn(2+)</name>
        <dbReference type="ChEBI" id="CHEBI:29105"/>
    </cofactor>
    <text evidence="11">Binds 2 zinc ions per subunit.</text>
</comment>
<comment type="subunit">
    <text evidence="11">Component of the replication restart primosome.</text>
</comment>
<dbReference type="InterPro" id="IPR040498">
    <property type="entry name" value="PriA_CRR"/>
</dbReference>
<dbReference type="RefSeq" id="WP_245184660.1">
    <property type="nucleotide sequence ID" value="NZ_JAATJH010000004.1"/>
</dbReference>
<gene>
    <name evidence="11" type="primary">priA</name>
    <name evidence="14" type="ORF">GGR27_002807</name>
</gene>
<keyword evidence="8 11" id="KW-0067">ATP-binding</keyword>
<keyword evidence="2 11" id="KW-0235">DNA replication</keyword>
<dbReference type="Pfam" id="PF18319">
    <property type="entry name" value="Zn_ribbon_PriA"/>
    <property type="match status" value="1"/>
</dbReference>
<dbReference type="Pfam" id="PF00271">
    <property type="entry name" value="Helicase_C"/>
    <property type="match status" value="1"/>
</dbReference>